<reference evidence="1" key="1">
    <citation type="journal article" date="2021" name="Proc. Natl. Acad. Sci. U.S.A.">
        <title>A Catalog of Tens of Thousands of Viruses from Human Metagenomes Reveals Hidden Associations with Chronic Diseases.</title>
        <authorList>
            <person name="Tisza M.J."/>
            <person name="Buck C.B."/>
        </authorList>
    </citation>
    <scope>NUCLEOTIDE SEQUENCE</scope>
    <source>
        <strain evidence="1">CtsNK10</strain>
    </source>
</reference>
<accession>A0A8S5NKV0</accession>
<protein>
    <submittedName>
        <fullName evidence="1">Uncharacterized protein</fullName>
    </submittedName>
</protein>
<sequence length="30" mass="3395">MDFINSKDGEYTCAEVANELVSSPQYNKLK</sequence>
<proteinExistence type="predicted"/>
<organism evidence="1">
    <name type="scientific">Podoviridae sp. ctsNK10</name>
    <dbReference type="NCBI Taxonomy" id="2826582"/>
    <lineage>
        <taxon>Viruses</taxon>
        <taxon>Duplodnaviria</taxon>
        <taxon>Heunggongvirae</taxon>
        <taxon>Uroviricota</taxon>
        <taxon>Caudoviricetes</taxon>
    </lineage>
</organism>
<dbReference type="EMBL" id="BK015191">
    <property type="protein sequence ID" value="DAD95321.1"/>
    <property type="molecule type" value="Genomic_DNA"/>
</dbReference>
<name>A0A8S5NKV0_9CAUD</name>
<evidence type="ECO:0000313" key="1">
    <source>
        <dbReference type="EMBL" id="DAD95321.1"/>
    </source>
</evidence>